<evidence type="ECO:0000256" key="4">
    <source>
        <dbReference type="ARBA" id="ARBA00022729"/>
    </source>
</evidence>
<reference evidence="9" key="1">
    <citation type="submission" date="2022-06" db="EMBL/GenBank/DDBJ databases">
        <title>Genome Sequence of Candolleomyces eurysporus.</title>
        <authorList>
            <person name="Buettner E."/>
        </authorList>
    </citation>
    <scope>NUCLEOTIDE SEQUENCE</scope>
    <source>
        <strain evidence="9">VTCC 930004</strain>
    </source>
</reference>
<dbReference type="GO" id="GO:0030328">
    <property type="term" value="P:prenylcysteine catabolic process"/>
    <property type="evidence" value="ECO:0007669"/>
    <property type="project" value="InterPro"/>
</dbReference>
<evidence type="ECO:0000313" key="10">
    <source>
        <dbReference type="Proteomes" id="UP001140091"/>
    </source>
</evidence>
<accession>A0A9W8JHB0</accession>
<feature type="domain" description="Prenylcysteine lyase" evidence="8">
    <location>
        <begin position="1"/>
        <end position="212"/>
    </location>
</feature>
<dbReference type="InterPro" id="IPR010795">
    <property type="entry name" value="Prenylcys_lyase"/>
</dbReference>
<protein>
    <recommendedName>
        <fullName evidence="8">Prenylcysteine lyase domain-containing protein</fullName>
    </recommendedName>
</protein>
<evidence type="ECO:0000256" key="3">
    <source>
        <dbReference type="ARBA" id="ARBA00022630"/>
    </source>
</evidence>
<evidence type="ECO:0000256" key="6">
    <source>
        <dbReference type="ARBA" id="ARBA00023002"/>
    </source>
</evidence>
<gene>
    <name evidence="9" type="ORF">H1R20_g3493</name>
</gene>
<evidence type="ECO:0000256" key="5">
    <source>
        <dbReference type="ARBA" id="ARBA00022827"/>
    </source>
</evidence>
<dbReference type="SUPFAM" id="SSF51905">
    <property type="entry name" value="FAD/NAD(P)-binding domain"/>
    <property type="match status" value="1"/>
</dbReference>
<dbReference type="GO" id="GO:0001735">
    <property type="term" value="F:prenylcysteine oxidase activity"/>
    <property type="evidence" value="ECO:0007669"/>
    <property type="project" value="InterPro"/>
</dbReference>
<keyword evidence="3" id="KW-0285">Flavoprotein</keyword>
<dbReference type="Gene3D" id="3.90.660.20">
    <property type="entry name" value="Protoporphyrinogen oxidase, mitochondrial, domain 2"/>
    <property type="match status" value="1"/>
</dbReference>
<dbReference type="PANTHER" id="PTHR15944">
    <property type="entry name" value="FARNESYLCYSTEINE LYASE"/>
    <property type="match status" value="1"/>
</dbReference>
<evidence type="ECO:0000256" key="7">
    <source>
        <dbReference type="ARBA" id="ARBA00023180"/>
    </source>
</evidence>
<evidence type="ECO:0000256" key="2">
    <source>
        <dbReference type="ARBA" id="ARBA00009967"/>
    </source>
</evidence>
<feature type="non-terminal residue" evidence="9">
    <location>
        <position position="1"/>
    </location>
</feature>
<keyword evidence="6" id="KW-0560">Oxidoreductase</keyword>
<dbReference type="OrthoDB" id="437369at2759"/>
<dbReference type="Gene3D" id="3.50.50.60">
    <property type="entry name" value="FAD/NAD(P)-binding domain"/>
    <property type="match status" value="1"/>
</dbReference>
<keyword evidence="10" id="KW-1185">Reference proteome</keyword>
<dbReference type="Pfam" id="PF07156">
    <property type="entry name" value="Prenylcys_lyase"/>
    <property type="match status" value="1"/>
</dbReference>
<proteinExistence type="inferred from homology"/>
<name>A0A9W8JHB0_9AGAR</name>
<comment type="cofactor">
    <cofactor evidence="1">
        <name>FAD</name>
        <dbReference type="ChEBI" id="CHEBI:57692"/>
    </cofactor>
</comment>
<evidence type="ECO:0000256" key="1">
    <source>
        <dbReference type="ARBA" id="ARBA00001974"/>
    </source>
</evidence>
<dbReference type="PANTHER" id="PTHR15944:SF0">
    <property type="entry name" value="PRENYLCYSTEINE LYASE DOMAIN-CONTAINING PROTEIN"/>
    <property type="match status" value="1"/>
</dbReference>
<keyword evidence="5" id="KW-0274">FAD</keyword>
<dbReference type="Proteomes" id="UP001140091">
    <property type="component" value="Unassembled WGS sequence"/>
</dbReference>
<keyword evidence="7" id="KW-0325">Glycoprotein</keyword>
<dbReference type="InterPro" id="IPR017046">
    <property type="entry name" value="Prenylcysteine_Oxase1"/>
</dbReference>
<comment type="similarity">
    <text evidence="2">Belongs to the prenylcysteine oxidase family.</text>
</comment>
<comment type="caution">
    <text evidence="9">The sequence shown here is derived from an EMBL/GenBank/DDBJ whole genome shotgun (WGS) entry which is preliminary data.</text>
</comment>
<dbReference type="GO" id="GO:0030327">
    <property type="term" value="P:prenylated protein catabolic process"/>
    <property type="evidence" value="ECO:0007669"/>
    <property type="project" value="TreeGrafter"/>
</dbReference>
<sequence length="242" mass="26144">MVSSTTSEYLLSKGVSPNYISEIVEAATRVNYAQDADTIHALEGACSMAAENAAGVAGGNFQLFEQFLKRSKAEVFLNTPVTSITPKGHQWIVKSARGSHTYQAVVIAAPFHQTSITVPQSVADQIPPQPYVNLHVTLLSTNASSPSPSYFGLPEGSKVPQMILTSRANARNGGNEPEFNSLSYHGTTRPGEWAVKIFSKKPLSDEWLDGVFPGAVGWVHRKERADDLNAAAHDIIIIIIII</sequence>
<keyword evidence="4" id="KW-0732">Signal</keyword>
<organism evidence="9 10">
    <name type="scientific">Candolleomyces eurysporus</name>
    <dbReference type="NCBI Taxonomy" id="2828524"/>
    <lineage>
        <taxon>Eukaryota</taxon>
        <taxon>Fungi</taxon>
        <taxon>Dikarya</taxon>
        <taxon>Basidiomycota</taxon>
        <taxon>Agaricomycotina</taxon>
        <taxon>Agaricomycetes</taxon>
        <taxon>Agaricomycetidae</taxon>
        <taxon>Agaricales</taxon>
        <taxon>Agaricineae</taxon>
        <taxon>Psathyrellaceae</taxon>
        <taxon>Candolleomyces</taxon>
    </lineage>
</organism>
<dbReference type="EMBL" id="JANBPK010000739">
    <property type="protein sequence ID" value="KAJ2933568.1"/>
    <property type="molecule type" value="Genomic_DNA"/>
</dbReference>
<evidence type="ECO:0000313" key="9">
    <source>
        <dbReference type="EMBL" id="KAJ2933568.1"/>
    </source>
</evidence>
<dbReference type="AlphaFoldDB" id="A0A9W8JHB0"/>
<evidence type="ECO:0000259" key="8">
    <source>
        <dbReference type="Pfam" id="PF07156"/>
    </source>
</evidence>
<dbReference type="InterPro" id="IPR036188">
    <property type="entry name" value="FAD/NAD-bd_sf"/>
</dbReference>